<sequence>MCRAGHCLGSPPLPLLFPVLFFICSSLYYRRIRSTVPTAADTVARTLTAQSGLSSAVQLPQLSIFHPPMAL</sequence>
<dbReference type="AlphaFoldDB" id="A0A167N4M4"/>
<gene>
    <name evidence="2" type="ORF">CALVIDRAFT_536360</name>
</gene>
<dbReference type="Proteomes" id="UP000076738">
    <property type="component" value="Unassembled WGS sequence"/>
</dbReference>
<accession>A0A167N4M4</accession>
<feature type="transmembrane region" description="Helical" evidence="1">
    <location>
        <begin position="12"/>
        <end position="29"/>
    </location>
</feature>
<evidence type="ECO:0000313" key="3">
    <source>
        <dbReference type="Proteomes" id="UP000076738"/>
    </source>
</evidence>
<keyword evidence="1" id="KW-0472">Membrane</keyword>
<keyword evidence="3" id="KW-1185">Reference proteome</keyword>
<proteinExistence type="predicted"/>
<organism evidence="2 3">
    <name type="scientific">Calocera viscosa (strain TUFC12733)</name>
    <dbReference type="NCBI Taxonomy" id="1330018"/>
    <lineage>
        <taxon>Eukaryota</taxon>
        <taxon>Fungi</taxon>
        <taxon>Dikarya</taxon>
        <taxon>Basidiomycota</taxon>
        <taxon>Agaricomycotina</taxon>
        <taxon>Dacrymycetes</taxon>
        <taxon>Dacrymycetales</taxon>
        <taxon>Dacrymycetaceae</taxon>
        <taxon>Calocera</taxon>
    </lineage>
</organism>
<evidence type="ECO:0000313" key="2">
    <source>
        <dbReference type="EMBL" id="KZO97342.1"/>
    </source>
</evidence>
<name>A0A167N4M4_CALVF</name>
<evidence type="ECO:0000256" key="1">
    <source>
        <dbReference type="SAM" id="Phobius"/>
    </source>
</evidence>
<keyword evidence="1" id="KW-0812">Transmembrane</keyword>
<dbReference type="EMBL" id="KV417280">
    <property type="protein sequence ID" value="KZO97342.1"/>
    <property type="molecule type" value="Genomic_DNA"/>
</dbReference>
<reference evidence="2 3" key="1">
    <citation type="journal article" date="2016" name="Mol. Biol. Evol.">
        <title>Comparative Genomics of Early-Diverging Mushroom-Forming Fungi Provides Insights into the Origins of Lignocellulose Decay Capabilities.</title>
        <authorList>
            <person name="Nagy L.G."/>
            <person name="Riley R."/>
            <person name="Tritt A."/>
            <person name="Adam C."/>
            <person name="Daum C."/>
            <person name="Floudas D."/>
            <person name="Sun H."/>
            <person name="Yadav J.S."/>
            <person name="Pangilinan J."/>
            <person name="Larsson K.H."/>
            <person name="Matsuura K."/>
            <person name="Barry K."/>
            <person name="Labutti K."/>
            <person name="Kuo R."/>
            <person name="Ohm R.A."/>
            <person name="Bhattacharya S.S."/>
            <person name="Shirouzu T."/>
            <person name="Yoshinaga Y."/>
            <person name="Martin F.M."/>
            <person name="Grigoriev I.V."/>
            <person name="Hibbett D.S."/>
        </authorList>
    </citation>
    <scope>NUCLEOTIDE SEQUENCE [LARGE SCALE GENOMIC DNA]</scope>
    <source>
        <strain evidence="2 3">TUFC12733</strain>
    </source>
</reference>
<keyword evidence="1" id="KW-1133">Transmembrane helix</keyword>
<protein>
    <submittedName>
        <fullName evidence="2">Uncharacterized protein</fullName>
    </submittedName>
</protein>